<protein>
    <submittedName>
        <fullName evidence="1">Uncharacterized protein</fullName>
    </submittedName>
</protein>
<dbReference type="Proteomes" id="UP001148629">
    <property type="component" value="Unassembled WGS sequence"/>
</dbReference>
<gene>
    <name evidence="1" type="ORF">NM208_g987</name>
</gene>
<sequence>MDYTLEVRDMFQGPLPFNWPDPPDAVRVKAPNYAVQDHGGQGSGKAHQGRHEDNGIIMRGSHDASGSITNRSSPEPCTVPLTYAEKSAALTASLLRSTTKNLSAKPVSIIMLICEKFAGPLGWYACGPTNRAKRCFQRRCTFVVGRGHTMPILIGFITYGYSSYSTTAVRH</sequence>
<keyword evidence="2" id="KW-1185">Reference proteome</keyword>
<name>A0ACC1SXP7_9HYPO</name>
<accession>A0ACC1SXP7</accession>
<comment type="caution">
    <text evidence="1">The sequence shown here is derived from an EMBL/GenBank/DDBJ whole genome shotgun (WGS) entry which is preliminary data.</text>
</comment>
<reference evidence="1" key="1">
    <citation type="submission" date="2022-08" db="EMBL/GenBank/DDBJ databases">
        <title>Genome Sequence of Fusarium decemcellulare.</title>
        <authorList>
            <person name="Buettner E."/>
        </authorList>
    </citation>
    <scope>NUCLEOTIDE SEQUENCE</scope>
    <source>
        <strain evidence="1">Babe19</strain>
    </source>
</reference>
<proteinExistence type="predicted"/>
<evidence type="ECO:0000313" key="2">
    <source>
        <dbReference type="Proteomes" id="UP001148629"/>
    </source>
</evidence>
<dbReference type="EMBL" id="JANRMS010000047">
    <property type="protein sequence ID" value="KAJ3548475.1"/>
    <property type="molecule type" value="Genomic_DNA"/>
</dbReference>
<evidence type="ECO:0000313" key="1">
    <source>
        <dbReference type="EMBL" id="KAJ3548475.1"/>
    </source>
</evidence>
<organism evidence="1 2">
    <name type="scientific">Fusarium decemcellulare</name>
    <dbReference type="NCBI Taxonomy" id="57161"/>
    <lineage>
        <taxon>Eukaryota</taxon>
        <taxon>Fungi</taxon>
        <taxon>Dikarya</taxon>
        <taxon>Ascomycota</taxon>
        <taxon>Pezizomycotina</taxon>
        <taxon>Sordariomycetes</taxon>
        <taxon>Hypocreomycetidae</taxon>
        <taxon>Hypocreales</taxon>
        <taxon>Nectriaceae</taxon>
        <taxon>Fusarium</taxon>
        <taxon>Fusarium decemcellulare species complex</taxon>
    </lineage>
</organism>